<organism evidence="1 2">
    <name type="scientific">Glycomyces albidus</name>
    <dbReference type="NCBI Taxonomy" id="2656774"/>
    <lineage>
        <taxon>Bacteria</taxon>
        <taxon>Bacillati</taxon>
        <taxon>Actinomycetota</taxon>
        <taxon>Actinomycetes</taxon>
        <taxon>Glycomycetales</taxon>
        <taxon>Glycomycetaceae</taxon>
        <taxon>Glycomyces</taxon>
    </lineage>
</organism>
<proteinExistence type="predicted"/>
<reference evidence="1 2" key="1">
    <citation type="submission" date="2019-10" db="EMBL/GenBank/DDBJ databases">
        <title>Glycomyces albidus sp. nov., a novel actinomycete isolated from rhizosphere soil of wheat (Triticum aestivum L.).</title>
        <authorList>
            <person name="Qian L."/>
        </authorList>
    </citation>
    <scope>NUCLEOTIDE SEQUENCE [LARGE SCALE GENOMIC DNA]</scope>
    <source>
        <strain evidence="1 2">NEAU-7082</strain>
    </source>
</reference>
<keyword evidence="2" id="KW-1185">Reference proteome</keyword>
<dbReference type="RefSeq" id="WP_153027844.1">
    <property type="nucleotide sequence ID" value="NZ_WIAO01000055.1"/>
</dbReference>
<evidence type="ECO:0008006" key="3">
    <source>
        <dbReference type="Google" id="ProtNLM"/>
    </source>
</evidence>
<comment type="caution">
    <text evidence="1">The sequence shown here is derived from an EMBL/GenBank/DDBJ whole genome shotgun (WGS) entry which is preliminary data.</text>
</comment>
<dbReference type="AlphaFoldDB" id="A0A6L5GGA5"/>
<accession>A0A6L5GGA5</accession>
<dbReference type="EMBL" id="WIAO01000055">
    <property type="protein sequence ID" value="MQM28754.1"/>
    <property type="molecule type" value="Genomic_DNA"/>
</dbReference>
<gene>
    <name evidence="1" type="ORF">GFD30_24795</name>
</gene>
<protein>
    <recommendedName>
        <fullName evidence="3">DUF4878 domain-containing protein</fullName>
    </recommendedName>
</protein>
<evidence type="ECO:0000313" key="2">
    <source>
        <dbReference type="Proteomes" id="UP000477750"/>
    </source>
</evidence>
<evidence type="ECO:0000313" key="1">
    <source>
        <dbReference type="EMBL" id="MQM28754.1"/>
    </source>
</evidence>
<name>A0A6L5GGA5_9ACTN</name>
<dbReference type="Proteomes" id="UP000477750">
    <property type="component" value="Unassembled WGS sequence"/>
</dbReference>
<sequence>MALCGAVAGCGTGQRESDAAAAADEFLTAIGEGDGAAACAVLAPEAQEDLAASEGQPCEEAVGAQQLSSEAVDDVDVWGDRAQVRAGADVLFLVELDDGWKVAAAGCSPQGDRPYECEVSGS</sequence>